<evidence type="ECO:0000256" key="8">
    <source>
        <dbReference type="SAM" id="MobiDB-lite"/>
    </source>
</evidence>
<keyword evidence="9" id="KW-1133">Transmembrane helix</keyword>
<evidence type="ECO:0000256" key="1">
    <source>
        <dbReference type="ARBA" id="ARBA00022516"/>
    </source>
</evidence>
<dbReference type="GO" id="GO:0008270">
    <property type="term" value="F:zinc ion binding"/>
    <property type="evidence" value="ECO:0007669"/>
    <property type="project" value="UniProtKB-KW"/>
</dbReference>
<dbReference type="PANTHER" id="PTHR25465:SF10">
    <property type="entry name" value="TRIPARTITE MOTIF-CONTAINING PROTEIN 16-RELATED"/>
    <property type="match status" value="1"/>
</dbReference>
<feature type="transmembrane region" description="Helical" evidence="9">
    <location>
        <begin position="198"/>
        <end position="218"/>
    </location>
</feature>
<dbReference type="PROSITE" id="PS00518">
    <property type="entry name" value="ZF_RING_1"/>
    <property type="match status" value="1"/>
</dbReference>
<evidence type="ECO:0000256" key="7">
    <source>
        <dbReference type="SAM" id="Coils"/>
    </source>
</evidence>
<keyword evidence="3 6" id="KW-0863">Zinc-finger</keyword>
<dbReference type="InterPro" id="IPR006574">
    <property type="entry name" value="PRY"/>
</dbReference>
<dbReference type="Pfam" id="PF00622">
    <property type="entry name" value="SPRY"/>
    <property type="match status" value="1"/>
</dbReference>
<feature type="transmembrane region" description="Helical" evidence="9">
    <location>
        <begin position="116"/>
        <end position="134"/>
    </location>
</feature>
<dbReference type="GO" id="GO:0005737">
    <property type="term" value="C:cytoplasm"/>
    <property type="evidence" value="ECO:0007669"/>
    <property type="project" value="UniProtKB-ARBA"/>
</dbReference>
<dbReference type="GO" id="GO:0006629">
    <property type="term" value="P:lipid metabolic process"/>
    <property type="evidence" value="ECO:0007669"/>
    <property type="project" value="UniProtKB-KW"/>
</dbReference>
<gene>
    <name evidence="12" type="ORF">JOB18_047553</name>
</gene>
<feature type="domain" description="B30.2/SPRY" evidence="11">
    <location>
        <begin position="701"/>
        <end position="897"/>
    </location>
</feature>
<dbReference type="InterPro" id="IPR017907">
    <property type="entry name" value="Znf_RING_CS"/>
</dbReference>
<feature type="compositionally biased region" description="Basic and acidic residues" evidence="8">
    <location>
        <begin position="393"/>
        <end position="410"/>
    </location>
</feature>
<dbReference type="SMART" id="SM00336">
    <property type="entry name" value="BBOX"/>
    <property type="match status" value="2"/>
</dbReference>
<dbReference type="Pfam" id="PF13765">
    <property type="entry name" value="PRY"/>
    <property type="match status" value="1"/>
</dbReference>
<keyword evidence="1" id="KW-0444">Lipid biosynthesis</keyword>
<keyword evidence="7" id="KW-0175">Coiled coil</keyword>
<dbReference type="InterPro" id="IPR000315">
    <property type="entry name" value="Znf_B-box"/>
</dbReference>
<name>A0AAV6RSI4_SOLSE</name>
<dbReference type="PROSITE" id="PS50119">
    <property type="entry name" value="ZF_BBOX"/>
    <property type="match status" value="1"/>
</dbReference>
<dbReference type="InterPro" id="IPR005804">
    <property type="entry name" value="FA_desaturase_dom"/>
</dbReference>
<keyword evidence="9" id="KW-0812">Transmembrane</keyword>
<evidence type="ECO:0000256" key="6">
    <source>
        <dbReference type="PROSITE-ProRule" id="PRU00024"/>
    </source>
</evidence>
<dbReference type="InterPro" id="IPR058030">
    <property type="entry name" value="TRIM8/14/16/25/29/45/65_CC"/>
</dbReference>
<protein>
    <submittedName>
        <fullName evidence="12">Tripartite motif-containing protein 16</fullName>
    </submittedName>
</protein>
<dbReference type="EMBL" id="JAGKHQ010000010">
    <property type="protein sequence ID" value="KAG7507869.1"/>
    <property type="molecule type" value="Genomic_DNA"/>
</dbReference>
<evidence type="ECO:0000313" key="12">
    <source>
        <dbReference type="EMBL" id="KAG7507869.1"/>
    </source>
</evidence>
<reference evidence="12 13" key="1">
    <citation type="journal article" date="2021" name="Sci. Rep.">
        <title>Chromosome anchoring in Senegalese sole (Solea senegalensis) reveals sex-associated markers and genome rearrangements in flatfish.</title>
        <authorList>
            <person name="Guerrero-Cozar I."/>
            <person name="Gomez-Garrido J."/>
            <person name="Berbel C."/>
            <person name="Martinez-Blanch J.F."/>
            <person name="Alioto T."/>
            <person name="Claros M.G."/>
            <person name="Gagnaire P.A."/>
            <person name="Manchado M."/>
        </authorList>
    </citation>
    <scope>NUCLEOTIDE SEQUENCE [LARGE SCALE GENOMIC DNA]</scope>
    <source>
        <strain evidence="12">Sse05_10M</strain>
    </source>
</reference>
<evidence type="ECO:0000256" key="4">
    <source>
        <dbReference type="ARBA" id="ARBA00022833"/>
    </source>
</evidence>
<dbReference type="PANTHER" id="PTHR25465">
    <property type="entry name" value="B-BOX DOMAIN CONTAINING"/>
    <property type="match status" value="1"/>
</dbReference>
<evidence type="ECO:0000256" key="2">
    <source>
        <dbReference type="ARBA" id="ARBA00022723"/>
    </source>
</evidence>
<evidence type="ECO:0000256" key="5">
    <source>
        <dbReference type="ARBA" id="ARBA00023098"/>
    </source>
</evidence>
<dbReference type="Pfam" id="PF25600">
    <property type="entry name" value="TRIM_CC"/>
    <property type="match status" value="1"/>
</dbReference>
<dbReference type="CDD" id="cd19769">
    <property type="entry name" value="Bbox2_TRIM16-like"/>
    <property type="match status" value="1"/>
</dbReference>
<dbReference type="Pfam" id="PF00487">
    <property type="entry name" value="FA_desaturase"/>
    <property type="match status" value="1"/>
</dbReference>
<evidence type="ECO:0000313" key="13">
    <source>
        <dbReference type="Proteomes" id="UP000693946"/>
    </source>
</evidence>
<feature type="coiled-coil region" evidence="7">
    <location>
        <begin position="563"/>
        <end position="619"/>
    </location>
</feature>
<keyword evidence="5" id="KW-0443">Lipid metabolism</keyword>
<sequence>MENVPQEWRMRRREEMMVKSGGEEVDKETLMMELTKLVQEMVRESSWWEKRGIDCSILTAAFLCLPPAFMLLSSSHILGFSAGWILMAVAHAVITVKGTHLASHGALSESQTWSRFWAVFFIEICGSFSARAGVQGHIKMHHAYTNVVGLGDSSVWKVPFLPRSVYLFIAPLTLPLITPLVALAHIRGQSFVVISRTVLMVALGLFSHFWLLVHVSGFRSPITALLCMFTCRAAFSVPYIHVNIFQHIGLPMFLPTRRPKRIYQMSHGVLNLPRNPLLDWIFGHSLINCHVEHHLFPFLSDNMCLKVKPVVSKFLSEKQLPYQEDTYLSRLSVFFHRDLSVDAASASCGHSVCSSCLQDKSQVCPTCLQSPDEPEPAEAQVIHGSEEQSPDSEETKVQEPEEKKEDEDVKVEEPLGPNDVVCDSCIESPCRALKSCLTCLVSYCEAHLRPHLENPKFQNHRLVEPLQDIERRTCESHKWPLEIFCCADGCCVCQDCVKEEHRGHTTLPVVEARKQIESELREKQTDTVKTVTAAENAINKLQLNTVSIEQSVTEVRGVIESQFEALQAVVERAKREVTEILEAEEKQALRQAEGIRVHLEQRCAELKKTQAQMEKISKNKNDVDFLQEYSEWKKETTDISLPGVYIGLMDGLNSLSRVIVDSTQELCAMLVSSYIDKVKETCKSDKMGIKTTVHAIVAGKENLLLPDPKTRADFLKYSAQVTFDADTAHKFLRLTEENRKVTNTTPWQHPYPDVPERFESWRQVLASESFYLGRHYFEVDISGEGTHVGVTYKSIDRKGSESNSCITGNNSSWCLHWNGRTFSAWHSGVETPLSAGKFTRVGVYVDYTRGLLAFYGVDDAMTPVHEYKAEFLEPLYPAFWLSKKENVIALVTPGEPLRLKSPSPPTSPSNDAILP</sequence>
<dbReference type="InterPro" id="IPR001870">
    <property type="entry name" value="B30.2/SPRY"/>
</dbReference>
<feature type="domain" description="B box-type" evidence="10">
    <location>
        <begin position="469"/>
        <end position="509"/>
    </location>
</feature>
<feature type="region of interest" description="Disordered" evidence="8">
    <location>
        <begin position="375"/>
        <end position="410"/>
    </location>
</feature>
<keyword evidence="4" id="KW-0862">Zinc</keyword>
<dbReference type="SMART" id="SM00449">
    <property type="entry name" value="SPRY"/>
    <property type="match status" value="1"/>
</dbReference>
<feature type="transmembrane region" description="Helical" evidence="9">
    <location>
        <begin position="77"/>
        <end position="96"/>
    </location>
</feature>
<keyword evidence="13" id="KW-1185">Reference proteome</keyword>
<comment type="caution">
    <text evidence="12">The sequence shown here is derived from an EMBL/GenBank/DDBJ whole genome shotgun (WGS) entry which is preliminary data.</text>
</comment>
<dbReference type="Proteomes" id="UP000693946">
    <property type="component" value="Linkage Group LG18"/>
</dbReference>
<dbReference type="AlphaFoldDB" id="A0AAV6RSI4"/>
<dbReference type="InterPro" id="IPR051051">
    <property type="entry name" value="E3_ubiq-ligase_TRIM/RNF"/>
</dbReference>
<dbReference type="CDD" id="cd12890">
    <property type="entry name" value="SPRY_PRY_TRIM16"/>
    <property type="match status" value="1"/>
</dbReference>
<keyword evidence="9" id="KW-0472">Membrane</keyword>
<keyword evidence="2" id="KW-0479">Metal-binding</keyword>
<proteinExistence type="predicted"/>
<dbReference type="PROSITE" id="PS50188">
    <property type="entry name" value="B302_SPRY"/>
    <property type="match status" value="1"/>
</dbReference>
<dbReference type="InterPro" id="IPR003877">
    <property type="entry name" value="SPRY_dom"/>
</dbReference>
<evidence type="ECO:0000256" key="3">
    <source>
        <dbReference type="ARBA" id="ARBA00022771"/>
    </source>
</evidence>
<organism evidence="12 13">
    <name type="scientific">Solea senegalensis</name>
    <name type="common">Senegalese sole</name>
    <dbReference type="NCBI Taxonomy" id="28829"/>
    <lineage>
        <taxon>Eukaryota</taxon>
        <taxon>Metazoa</taxon>
        <taxon>Chordata</taxon>
        <taxon>Craniata</taxon>
        <taxon>Vertebrata</taxon>
        <taxon>Euteleostomi</taxon>
        <taxon>Actinopterygii</taxon>
        <taxon>Neopterygii</taxon>
        <taxon>Teleostei</taxon>
        <taxon>Neoteleostei</taxon>
        <taxon>Acanthomorphata</taxon>
        <taxon>Carangaria</taxon>
        <taxon>Pleuronectiformes</taxon>
        <taxon>Pleuronectoidei</taxon>
        <taxon>Soleidae</taxon>
        <taxon>Solea</taxon>
    </lineage>
</organism>
<feature type="transmembrane region" description="Helical" evidence="9">
    <location>
        <begin position="165"/>
        <end position="186"/>
    </location>
</feature>
<evidence type="ECO:0000259" key="10">
    <source>
        <dbReference type="PROSITE" id="PS50119"/>
    </source>
</evidence>
<dbReference type="SMART" id="SM00589">
    <property type="entry name" value="PRY"/>
    <property type="match status" value="1"/>
</dbReference>
<evidence type="ECO:0000256" key="9">
    <source>
        <dbReference type="SAM" id="Phobius"/>
    </source>
</evidence>
<accession>A0AAV6RSI4</accession>
<dbReference type="Pfam" id="PF00643">
    <property type="entry name" value="zf-B_box"/>
    <property type="match status" value="1"/>
</dbReference>
<evidence type="ECO:0000259" key="11">
    <source>
        <dbReference type="PROSITE" id="PS50188"/>
    </source>
</evidence>